<dbReference type="EMBL" id="JAZHXJ010000334">
    <property type="protein sequence ID" value="KAL1864364.1"/>
    <property type="molecule type" value="Genomic_DNA"/>
</dbReference>
<keyword evidence="4" id="KW-1185">Reference proteome</keyword>
<protein>
    <submittedName>
        <fullName evidence="3">Uncharacterized protein</fullName>
    </submittedName>
</protein>
<sequence length="158" mass="17217">MGFDGGLLLALALGLLAGLVAVADLGAGGAGYEVEDGGLEGHRERHLRGFPFLVPLPFSIRRGRSNKWKVKERKRGLSSFAVEIRRSPAGGRRVFASIGVVRRSLVETGCLWLAGEECCDPNGRFTGDIEGKRLDSRKQYEKQKRNNGRKLPKGKGGR</sequence>
<evidence type="ECO:0000313" key="3">
    <source>
        <dbReference type="EMBL" id="KAL1864364.1"/>
    </source>
</evidence>
<evidence type="ECO:0000256" key="2">
    <source>
        <dbReference type="SAM" id="SignalP"/>
    </source>
</evidence>
<name>A0ABR3WLF9_9PEZI</name>
<keyword evidence="2" id="KW-0732">Signal</keyword>
<feature type="chain" id="PRO_5045949385" evidence="2">
    <location>
        <begin position="23"/>
        <end position="158"/>
    </location>
</feature>
<evidence type="ECO:0000256" key="1">
    <source>
        <dbReference type="SAM" id="MobiDB-lite"/>
    </source>
</evidence>
<feature type="compositionally biased region" description="Basic residues" evidence="1">
    <location>
        <begin position="145"/>
        <end position="158"/>
    </location>
</feature>
<comment type="caution">
    <text evidence="3">The sequence shown here is derived from an EMBL/GenBank/DDBJ whole genome shotgun (WGS) entry which is preliminary data.</text>
</comment>
<feature type="signal peptide" evidence="2">
    <location>
        <begin position="1"/>
        <end position="22"/>
    </location>
</feature>
<gene>
    <name evidence="3" type="ORF">VTK73DRAFT_5953</name>
</gene>
<organism evidence="3 4">
    <name type="scientific">Phialemonium thermophilum</name>
    <dbReference type="NCBI Taxonomy" id="223376"/>
    <lineage>
        <taxon>Eukaryota</taxon>
        <taxon>Fungi</taxon>
        <taxon>Dikarya</taxon>
        <taxon>Ascomycota</taxon>
        <taxon>Pezizomycotina</taxon>
        <taxon>Sordariomycetes</taxon>
        <taxon>Sordariomycetidae</taxon>
        <taxon>Cephalothecales</taxon>
        <taxon>Cephalothecaceae</taxon>
        <taxon>Phialemonium</taxon>
    </lineage>
</organism>
<dbReference type="Proteomes" id="UP001586593">
    <property type="component" value="Unassembled WGS sequence"/>
</dbReference>
<feature type="compositionally biased region" description="Basic and acidic residues" evidence="1">
    <location>
        <begin position="134"/>
        <end position="144"/>
    </location>
</feature>
<proteinExistence type="predicted"/>
<feature type="region of interest" description="Disordered" evidence="1">
    <location>
        <begin position="134"/>
        <end position="158"/>
    </location>
</feature>
<reference evidence="3 4" key="1">
    <citation type="journal article" date="2024" name="Commun. Biol.">
        <title>Comparative genomic analysis of thermophilic fungi reveals convergent evolutionary adaptations and gene losses.</title>
        <authorList>
            <person name="Steindorff A.S."/>
            <person name="Aguilar-Pontes M.V."/>
            <person name="Robinson A.J."/>
            <person name="Andreopoulos B."/>
            <person name="LaButti K."/>
            <person name="Kuo A."/>
            <person name="Mondo S."/>
            <person name="Riley R."/>
            <person name="Otillar R."/>
            <person name="Haridas S."/>
            <person name="Lipzen A."/>
            <person name="Grimwood J."/>
            <person name="Schmutz J."/>
            <person name="Clum A."/>
            <person name="Reid I.D."/>
            <person name="Moisan M.C."/>
            <person name="Butler G."/>
            <person name="Nguyen T.T.M."/>
            <person name="Dewar K."/>
            <person name="Conant G."/>
            <person name="Drula E."/>
            <person name="Henrissat B."/>
            <person name="Hansel C."/>
            <person name="Singer S."/>
            <person name="Hutchinson M.I."/>
            <person name="de Vries R.P."/>
            <person name="Natvig D.O."/>
            <person name="Powell A.J."/>
            <person name="Tsang A."/>
            <person name="Grigoriev I.V."/>
        </authorList>
    </citation>
    <scope>NUCLEOTIDE SEQUENCE [LARGE SCALE GENOMIC DNA]</scope>
    <source>
        <strain evidence="3 4">ATCC 24622</strain>
    </source>
</reference>
<evidence type="ECO:0000313" key="4">
    <source>
        <dbReference type="Proteomes" id="UP001586593"/>
    </source>
</evidence>
<accession>A0ABR3WLF9</accession>